<gene>
    <name evidence="12" type="primary">sepA_2</name>
    <name evidence="9" type="synonym">sepA</name>
    <name evidence="11" type="ORF">C1O36_07600</name>
    <name evidence="12" type="ORF">NCTC12218_00716</name>
</gene>
<evidence type="ECO:0000313" key="13">
    <source>
        <dbReference type="Proteomes" id="UP000264146"/>
    </source>
</evidence>
<evidence type="ECO:0000256" key="1">
    <source>
        <dbReference type="ARBA" id="ARBA00004651"/>
    </source>
</evidence>
<evidence type="ECO:0000313" key="11">
    <source>
        <dbReference type="EMBL" id="NHA34380.1"/>
    </source>
</evidence>
<comment type="function">
    <text evidence="9">Involved in multidrug efflux.</text>
</comment>
<feature type="transmembrane region" description="Helical" evidence="9">
    <location>
        <begin position="126"/>
        <end position="144"/>
    </location>
</feature>
<dbReference type="EMBL" id="LR962863">
    <property type="protein sequence ID" value="CAD7359127.1"/>
    <property type="molecule type" value="Genomic_DNA"/>
</dbReference>
<evidence type="ECO:0000256" key="4">
    <source>
        <dbReference type="ARBA" id="ARBA00022448"/>
    </source>
</evidence>
<evidence type="ECO:0000256" key="6">
    <source>
        <dbReference type="ARBA" id="ARBA00022692"/>
    </source>
</evidence>
<feature type="transmembrane region" description="Helical" evidence="9">
    <location>
        <begin position="60"/>
        <end position="81"/>
    </location>
</feature>
<dbReference type="GeneID" id="93789442"/>
<comment type="subcellular location">
    <subcellularLocation>
        <location evidence="1 9">Cell membrane</location>
        <topology evidence="1 9">Multi-pass membrane protein</topology>
    </subcellularLocation>
</comment>
<reference evidence="11 14" key="1">
    <citation type="submission" date="2018-01" db="EMBL/GenBank/DDBJ databases">
        <title>Complete genome sequence of Staphylococcus Scheliferi isolated from human.</title>
        <authorList>
            <person name="Abouelkhair M.A."/>
            <person name="Bemis D.A."/>
            <person name="Kania S.A."/>
        </authorList>
    </citation>
    <scope>NUCLEOTIDE SEQUENCE [LARGE SCALE GENOMIC DNA]</scope>
    <source>
        <strain evidence="11 14">ATCC 43808</strain>
    </source>
</reference>
<dbReference type="Proteomes" id="UP000264146">
    <property type="component" value="Chromosome"/>
</dbReference>
<proteinExistence type="inferred from homology"/>
<name>A0A7Z7VWP7_STASC</name>
<feature type="transmembrane region" description="Helical" evidence="9">
    <location>
        <begin position="33"/>
        <end position="53"/>
    </location>
</feature>
<evidence type="ECO:0000313" key="12">
    <source>
        <dbReference type="EMBL" id="SUM87662.1"/>
    </source>
</evidence>
<keyword evidence="14" id="KW-1185">Reference proteome</keyword>
<organism evidence="12">
    <name type="scientific">Staphylococcus schleiferi</name>
    <dbReference type="NCBI Taxonomy" id="1295"/>
    <lineage>
        <taxon>Bacteria</taxon>
        <taxon>Bacillati</taxon>
        <taxon>Bacillota</taxon>
        <taxon>Bacilli</taxon>
        <taxon>Bacillales</taxon>
        <taxon>Staphylococcaceae</taxon>
        <taxon>Staphylococcus</taxon>
    </lineage>
</organism>
<evidence type="ECO:0000256" key="3">
    <source>
        <dbReference type="ARBA" id="ARBA00016025"/>
    </source>
</evidence>
<keyword evidence="6 9" id="KW-0812">Transmembrane</keyword>
<dbReference type="EMBL" id="POVK01000023">
    <property type="protein sequence ID" value="NHA34380.1"/>
    <property type="molecule type" value="Genomic_DNA"/>
</dbReference>
<feature type="transmembrane region" description="Helical" evidence="9">
    <location>
        <begin position="101"/>
        <end position="119"/>
    </location>
</feature>
<keyword evidence="8 9" id="KW-0472">Membrane</keyword>
<keyword evidence="5" id="KW-1003">Cell membrane</keyword>
<dbReference type="InterPro" id="IPR031396">
    <property type="entry name" value="SepA"/>
</dbReference>
<dbReference type="AlphaFoldDB" id="A0A7Z7VWP7"/>
<reference evidence="12" key="2">
    <citation type="submission" date="2018-06" db="EMBL/GenBank/DDBJ databases">
        <authorList>
            <consortium name="Pathogen Informatics"/>
            <person name="Doyle S."/>
        </authorList>
    </citation>
    <scope>NUCLEOTIDE SEQUENCE [LARGE SCALE GENOMIC DNA]</scope>
    <source>
        <strain evidence="12">NCTC12218</strain>
    </source>
</reference>
<protein>
    <recommendedName>
        <fullName evidence="3 9">Multidrug resistance efflux pump SepA</fullName>
    </recommendedName>
    <alternativeName>
        <fullName evidence="9">Antiseptic resistance protein SepA</fullName>
    </alternativeName>
</protein>
<evidence type="ECO:0000256" key="8">
    <source>
        <dbReference type="ARBA" id="ARBA00023136"/>
    </source>
</evidence>
<keyword evidence="4 9" id="KW-0813">Transport</keyword>
<dbReference type="RefSeq" id="WP_016426405.1">
    <property type="nucleotide sequence ID" value="NZ_CABKRV010000002.1"/>
</dbReference>
<dbReference type="GO" id="GO:0005886">
    <property type="term" value="C:plasma membrane"/>
    <property type="evidence" value="ECO:0007669"/>
    <property type="project" value="UniProtKB-SubCell"/>
</dbReference>
<dbReference type="Proteomes" id="UP000572988">
    <property type="component" value="Unassembled WGS sequence"/>
</dbReference>
<sequence length="156" mass="18792">MKGKFNLFNLVTLMIILSIFIISGAIFLTLLGFGLFGLSRLLIYFHLGSFTYNKGFYDNLVYYGSYIILGYFVIYCIEYLMDWLRKKLYPNPYLEGFTFHLISYSIITTMFFFLIHIHYQYIRIDYWVLMLIIAFLYICKEIFYPDSEDLNQNKRH</sequence>
<dbReference type="Pfam" id="PF17080">
    <property type="entry name" value="SepA"/>
    <property type="match status" value="1"/>
</dbReference>
<evidence type="ECO:0000256" key="5">
    <source>
        <dbReference type="ARBA" id="ARBA00022475"/>
    </source>
</evidence>
<keyword evidence="7 9" id="KW-1133">Transmembrane helix</keyword>
<dbReference type="EMBL" id="UHEF01000001">
    <property type="protein sequence ID" value="SUM87662.1"/>
    <property type="molecule type" value="Genomic_DNA"/>
</dbReference>
<accession>A0A7Z7VWP7</accession>
<evidence type="ECO:0000256" key="9">
    <source>
        <dbReference type="RuleBase" id="RU362138"/>
    </source>
</evidence>
<evidence type="ECO:0000313" key="10">
    <source>
        <dbReference type="EMBL" id="CAD7359127.1"/>
    </source>
</evidence>
<comment type="caution">
    <text evidence="9">Lacks conserved residue(s) required for the propagation of feature annotation.</text>
</comment>
<evidence type="ECO:0000256" key="7">
    <source>
        <dbReference type="ARBA" id="ARBA00022989"/>
    </source>
</evidence>
<comment type="similarity">
    <text evidence="2 9">Belongs to the multidrug resistance efflux pump SepA family.</text>
</comment>
<evidence type="ECO:0000313" key="14">
    <source>
        <dbReference type="Proteomes" id="UP000572988"/>
    </source>
</evidence>
<evidence type="ECO:0000256" key="2">
    <source>
        <dbReference type="ARBA" id="ARBA00006238"/>
    </source>
</evidence>
<feature type="transmembrane region" description="Helical" evidence="9">
    <location>
        <begin position="7"/>
        <end position="27"/>
    </location>
</feature>
<reference evidence="10 13" key="3">
    <citation type="submission" date="2020-11" db="EMBL/GenBank/DDBJ databases">
        <authorList>
            <consortium name="Pathogen Informatics"/>
        </authorList>
    </citation>
    <scope>NUCLEOTIDE SEQUENCE [LARGE SCALE GENOMIC DNA]</scope>
    <source>
        <strain evidence="10 13">NCTC12218</strain>
    </source>
</reference>